<sequence length="272" mass="31805">MQIFFDLEDLRYLDWSKTRHSSGTAGTLLKAQEIINGRKVYYKLSRFDTRKGIIGHECVNEIIADRLLTSLGIEHLDYELVHALILIQGEEYETYICRSYDYKKAGEKKIALDAFYEVMAEPGESSLDFCKRQGWLEYIYNMFTIDYLILNRDRHGANIEVLKDIEGNIRLAPLFDQGLSLLYDTREPEKLTKKELLEDIKVMDFIGSGYTFENLSLIPQKKMLKLPSNKKEIITSLFDGIDDSIMKKGYCDKICEMISERWKLYEVLRNKK</sequence>
<dbReference type="OrthoDB" id="9812605at2"/>
<proteinExistence type="predicted"/>
<dbReference type="RefSeq" id="WP_151624107.1">
    <property type="nucleotide sequence ID" value="NZ_CP043028.1"/>
</dbReference>
<reference evidence="2" key="1">
    <citation type="submission" date="2019-08" db="EMBL/GenBank/DDBJ databases">
        <title>Complete Genome Sequence of the Polysaccharide-Degrading Rumen Bacterium Pseudobutyrivibrio xylanivorans MA3014.</title>
        <authorList>
            <person name="Palevich N."/>
            <person name="Maclean P.H."/>
            <person name="Kelly W.J."/>
            <person name="Leahy S.C."/>
            <person name="Rakonjac J."/>
            <person name="Attwood G.T."/>
        </authorList>
    </citation>
    <scope>NUCLEOTIDE SEQUENCE [LARGE SCALE GENOMIC DNA]</scope>
    <source>
        <strain evidence="2">MA3014</strain>
    </source>
</reference>
<evidence type="ECO:0000313" key="1">
    <source>
        <dbReference type="EMBL" id="QFJ55384.1"/>
    </source>
</evidence>
<dbReference type="KEGG" id="pxv:FXF36_11170"/>
<dbReference type="Proteomes" id="UP000327030">
    <property type="component" value="Chromosome 1"/>
</dbReference>
<dbReference type="EMBL" id="CP043028">
    <property type="protein sequence ID" value="QFJ55384.1"/>
    <property type="molecule type" value="Genomic_DNA"/>
</dbReference>
<dbReference type="Gene3D" id="1.10.1070.20">
    <property type="match status" value="1"/>
</dbReference>
<protein>
    <recommendedName>
        <fullName evidence="3">HipA-like C-terminal domain-containing protein</fullName>
    </recommendedName>
</protein>
<gene>
    <name evidence="1" type="ORF">FXF36_11170</name>
</gene>
<evidence type="ECO:0008006" key="3">
    <source>
        <dbReference type="Google" id="ProtNLM"/>
    </source>
</evidence>
<organism evidence="1 2">
    <name type="scientific">Pseudobutyrivibrio xylanivorans</name>
    <dbReference type="NCBI Taxonomy" id="185007"/>
    <lineage>
        <taxon>Bacteria</taxon>
        <taxon>Bacillati</taxon>
        <taxon>Bacillota</taxon>
        <taxon>Clostridia</taxon>
        <taxon>Lachnospirales</taxon>
        <taxon>Lachnospiraceae</taxon>
        <taxon>Pseudobutyrivibrio</taxon>
    </lineage>
</organism>
<dbReference type="AlphaFoldDB" id="A0A5P6VVF6"/>
<evidence type="ECO:0000313" key="2">
    <source>
        <dbReference type="Proteomes" id="UP000327030"/>
    </source>
</evidence>
<accession>A0A5P6VVF6</accession>
<name>A0A5P6VVF6_PSEXY</name>